<organism evidence="1 2">
    <name type="scientific">Phanerochaete sordida</name>
    <dbReference type="NCBI Taxonomy" id="48140"/>
    <lineage>
        <taxon>Eukaryota</taxon>
        <taxon>Fungi</taxon>
        <taxon>Dikarya</taxon>
        <taxon>Basidiomycota</taxon>
        <taxon>Agaricomycotina</taxon>
        <taxon>Agaricomycetes</taxon>
        <taxon>Polyporales</taxon>
        <taxon>Phanerochaetaceae</taxon>
        <taxon>Phanerochaete</taxon>
    </lineage>
</organism>
<proteinExistence type="predicted"/>
<protein>
    <submittedName>
        <fullName evidence="1">Uncharacterized protein</fullName>
    </submittedName>
</protein>
<gene>
    <name evidence="1" type="ORF">PsYK624_077270</name>
</gene>
<dbReference type="AlphaFoldDB" id="A0A9P3GBH2"/>
<comment type="caution">
    <text evidence="1">The sequence shown here is derived from an EMBL/GenBank/DDBJ whole genome shotgun (WGS) entry which is preliminary data.</text>
</comment>
<name>A0A9P3GBH2_9APHY</name>
<sequence length="63" mass="7105">MLVLWKKYNVTGHWTSWRSRLRPDGLSVRPSGVRPAKALSLGAWSLGSARLGLRRHEAGYAHH</sequence>
<evidence type="ECO:0000313" key="2">
    <source>
        <dbReference type="Proteomes" id="UP000703269"/>
    </source>
</evidence>
<reference evidence="1 2" key="1">
    <citation type="submission" date="2021-08" db="EMBL/GenBank/DDBJ databases">
        <title>Draft Genome Sequence of Phanerochaete sordida strain YK-624.</title>
        <authorList>
            <person name="Mori T."/>
            <person name="Dohra H."/>
            <person name="Suzuki T."/>
            <person name="Kawagishi H."/>
            <person name="Hirai H."/>
        </authorList>
    </citation>
    <scope>NUCLEOTIDE SEQUENCE [LARGE SCALE GENOMIC DNA]</scope>
    <source>
        <strain evidence="1 2">YK-624</strain>
    </source>
</reference>
<dbReference type="EMBL" id="BPQB01000022">
    <property type="protein sequence ID" value="GJE91577.1"/>
    <property type="molecule type" value="Genomic_DNA"/>
</dbReference>
<accession>A0A9P3GBH2</accession>
<keyword evidence="2" id="KW-1185">Reference proteome</keyword>
<evidence type="ECO:0000313" key="1">
    <source>
        <dbReference type="EMBL" id="GJE91577.1"/>
    </source>
</evidence>
<dbReference type="Proteomes" id="UP000703269">
    <property type="component" value="Unassembled WGS sequence"/>
</dbReference>